<gene>
    <name evidence="2" type="ORF">SVIM_LOCUS140277</name>
</gene>
<evidence type="ECO:0000256" key="1">
    <source>
        <dbReference type="SAM" id="Phobius"/>
    </source>
</evidence>
<keyword evidence="1" id="KW-1133">Transmembrane helix</keyword>
<protein>
    <submittedName>
        <fullName evidence="2">Uncharacterized protein</fullName>
    </submittedName>
</protein>
<feature type="transmembrane region" description="Helical" evidence="1">
    <location>
        <begin position="12"/>
        <end position="32"/>
    </location>
</feature>
<reference evidence="2" key="1">
    <citation type="submission" date="2019-03" db="EMBL/GenBank/DDBJ databases">
        <authorList>
            <person name="Mank J."/>
            <person name="Almeida P."/>
        </authorList>
    </citation>
    <scope>NUCLEOTIDE SEQUENCE</scope>
    <source>
        <strain evidence="2">78183</strain>
    </source>
</reference>
<proteinExistence type="predicted"/>
<dbReference type="AlphaFoldDB" id="A0A6N2KWQ9"/>
<dbReference type="EMBL" id="CAADRP010000779">
    <property type="protein sequence ID" value="VFU32264.1"/>
    <property type="molecule type" value="Genomic_DNA"/>
</dbReference>
<name>A0A6N2KWQ9_SALVM</name>
<keyword evidence="1" id="KW-0472">Membrane</keyword>
<evidence type="ECO:0000313" key="2">
    <source>
        <dbReference type="EMBL" id="VFU32264.1"/>
    </source>
</evidence>
<organism evidence="2">
    <name type="scientific">Salix viminalis</name>
    <name type="common">Common osier</name>
    <name type="synonym">Basket willow</name>
    <dbReference type="NCBI Taxonomy" id="40686"/>
    <lineage>
        <taxon>Eukaryota</taxon>
        <taxon>Viridiplantae</taxon>
        <taxon>Streptophyta</taxon>
        <taxon>Embryophyta</taxon>
        <taxon>Tracheophyta</taxon>
        <taxon>Spermatophyta</taxon>
        <taxon>Magnoliopsida</taxon>
        <taxon>eudicotyledons</taxon>
        <taxon>Gunneridae</taxon>
        <taxon>Pentapetalae</taxon>
        <taxon>rosids</taxon>
        <taxon>fabids</taxon>
        <taxon>Malpighiales</taxon>
        <taxon>Salicaceae</taxon>
        <taxon>Saliceae</taxon>
        <taxon>Salix</taxon>
    </lineage>
</organism>
<accession>A0A6N2KWQ9</accession>
<feature type="transmembrane region" description="Helical" evidence="1">
    <location>
        <begin position="44"/>
        <end position="61"/>
    </location>
</feature>
<keyword evidence="1" id="KW-0812">Transmembrane</keyword>
<sequence>MLAFDDCLPLWILYMYVLAMFFLCFLSLVQFPPAFTWLGSTLRAFRYFLFWGVPISISIPLSPHVYGSGKMNGCSSFTRFCKKAETDDDTTLMYFLA</sequence>